<dbReference type="EMBL" id="RJTM01000075">
    <property type="protein sequence ID" value="RNL87064.1"/>
    <property type="molecule type" value="Genomic_DNA"/>
</dbReference>
<feature type="signal peptide" evidence="1">
    <location>
        <begin position="1"/>
        <end position="23"/>
    </location>
</feature>
<dbReference type="OrthoDB" id="1467107at2"/>
<evidence type="ECO:0000313" key="3">
    <source>
        <dbReference type="EMBL" id="RNL87064.1"/>
    </source>
</evidence>
<feature type="domain" description="DUF4412" evidence="2">
    <location>
        <begin position="49"/>
        <end position="159"/>
    </location>
</feature>
<evidence type="ECO:0000313" key="4">
    <source>
        <dbReference type="Proteomes" id="UP000267469"/>
    </source>
</evidence>
<name>A0A3N0EH10_SINP1</name>
<evidence type="ECO:0000256" key="1">
    <source>
        <dbReference type="SAM" id="SignalP"/>
    </source>
</evidence>
<dbReference type="Pfam" id="PF14371">
    <property type="entry name" value="DUF4412"/>
    <property type="match status" value="1"/>
</dbReference>
<accession>A0A3N0EH10</accession>
<reference evidence="3 4" key="1">
    <citation type="submission" date="2018-10" db="EMBL/GenBank/DDBJ databases">
        <title>Sinomicrobium pectinilyticum sp. nov., a pectinase-producing bacterium isolated from alkaline and saline soil, and emended description of the genus Sinomicrobium.</title>
        <authorList>
            <person name="Cheng B."/>
            <person name="Li C."/>
            <person name="Lai Q."/>
            <person name="Du M."/>
            <person name="Shao Z."/>
            <person name="Xu P."/>
            <person name="Yang C."/>
        </authorList>
    </citation>
    <scope>NUCLEOTIDE SEQUENCE [LARGE SCALE GENOMIC DNA]</scope>
    <source>
        <strain evidence="3 4">5DNS001</strain>
    </source>
</reference>
<keyword evidence="1" id="KW-0732">Signal</keyword>
<dbReference type="InterPro" id="IPR025524">
    <property type="entry name" value="DUF4412"/>
</dbReference>
<dbReference type="RefSeq" id="WP_123216079.1">
    <property type="nucleotide sequence ID" value="NZ_RJTM01000075.1"/>
</dbReference>
<feature type="chain" id="PRO_5017994269" evidence="1">
    <location>
        <begin position="24"/>
        <end position="231"/>
    </location>
</feature>
<protein>
    <submittedName>
        <fullName evidence="3">DUF4412 domain-containing protein</fullName>
    </submittedName>
</protein>
<keyword evidence="4" id="KW-1185">Reference proteome</keyword>
<dbReference type="Proteomes" id="UP000267469">
    <property type="component" value="Unassembled WGS sequence"/>
</dbReference>
<dbReference type="AlphaFoldDB" id="A0A3N0EH10"/>
<gene>
    <name evidence="3" type="ORF">ED312_11050</name>
</gene>
<proteinExistence type="predicted"/>
<sequence>MNNTLKHLLFIATFILGPATVCAQKIFDNGAITYKMTTRAQDPQAGEIAMEADVEFHIAEKEARTAMTMNVMGMAIKMESLINSESRTGLVLMEFFGQKMAARVTPDDYDDLVQKNKDFEVEKVVPAHETREILGYSCKKAIATTKEGMELEVYYTESIKPVSIDGLGNINMKGINGLPLAYTMQTPDAHLTFEATKIKEGDVDPSDFNYDIPEGYEEISYSQLSRMSSGM</sequence>
<evidence type="ECO:0000259" key="2">
    <source>
        <dbReference type="Pfam" id="PF14371"/>
    </source>
</evidence>
<comment type="caution">
    <text evidence="3">The sequence shown here is derived from an EMBL/GenBank/DDBJ whole genome shotgun (WGS) entry which is preliminary data.</text>
</comment>
<organism evidence="3 4">
    <name type="scientific">Sinomicrobium pectinilyticum</name>
    <dbReference type="NCBI Taxonomy" id="1084421"/>
    <lineage>
        <taxon>Bacteria</taxon>
        <taxon>Pseudomonadati</taxon>
        <taxon>Bacteroidota</taxon>
        <taxon>Flavobacteriia</taxon>
        <taxon>Flavobacteriales</taxon>
        <taxon>Flavobacteriaceae</taxon>
        <taxon>Sinomicrobium</taxon>
    </lineage>
</organism>